<evidence type="ECO:0000256" key="5">
    <source>
        <dbReference type="ARBA" id="ARBA00023004"/>
    </source>
</evidence>
<dbReference type="InterPro" id="IPR051269">
    <property type="entry name" value="Fe-S_cluster_ET"/>
</dbReference>
<evidence type="ECO:0000259" key="9">
    <source>
        <dbReference type="PROSITE" id="PS51379"/>
    </source>
</evidence>
<dbReference type="Gene3D" id="3.30.70.20">
    <property type="match status" value="1"/>
</dbReference>
<keyword evidence="4 8" id="KW-0249">Electron transport</keyword>
<comment type="function">
    <text evidence="8">Ferredoxins are iron-sulfur proteins that transfer electrons in a wide variety of metabolic reactions.</text>
</comment>
<dbReference type="Pfam" id="PF13370">
    <property type="entry name" value="Fer4_13"/>
    <property type="match status" value="1"/>
</dbReference>
<comment type="cofactor">
    <cofactor evidence="1">
        <name>[3Fe-4S] cluster</name>
        <dbReference type="ChEBI" id="CHEBI:21137"/>
    </cofactor>
</comment>
<evidence type="ECO:0000256" key="4">
    <source>
        <dbReference type="ARBA" id="ARBA00022982"/>
    </source>
</evidence>
<dbReference type="Proteomes" id="UP000653076">
    <property type="component" value="Unassembled WGS sequence"/>
</dbReference>
<evidence type="ECO:0000256" key="2">
    <source>
        <dbReference type="ARBA" id="ARBA00022448"/>
    </source>
</evidence>
<evidence type="ECO:0000256" key="6">
    <source>
        <dbReference type="ARBA" id="ARBA00023014"/>
    </source>
</evidence>
<keyword evidence="5 8" id="KW-0408">Iron</keyword>
<organism evidence="10 11">
    <name type="scientific">Micromonospora qiuiae</name>
    <dbReference type="NCBI Taxonomy" id="502268"/>
    <lineage>
        <taxon>Bacteria</taxon>
        <taxon>Bacillati</taxon>
        <taxon>Actinomycetota</taxon>
        <taxon>Actinomycetes</taxon>
        <taxon>Micromonosporales</taxon>
        <taxon>Micromonosporaceae</taxon>
        <taxon>Micromonospora</taxon>
    </lineage>
</organism>
<accession>A0ABQ4JLJ8</accession>
<keyword evidence="7" id="KW-0003">3Fe-4S</keyword>
<evidence type="ECO:0000256" key="1">
    <source>
        <dbReference type="ARBA" id="ARBA00001927"/>
    </source>
</evidence>
<dbReference type="InterPro" id="IPR001080">
    <property type="entry name" value="3Fe4S_ferredoxin"/>
</dbReference>
<sequence length="74" mass="7744">MVSTGWRIEVDAERCIGSGSCVGMAPAHFRMESGLATPITTAVEPTETVIDAAESCPVEAIAVRDHDDTLIAPS</sequence>
<dbReference type="PRINTS" id="PR00352">
    <property type="entry name" value="3FE4SFRDOXIN"/>
</dbReference>
<dbReference type="PANTHER" id="PTHR36923">
    <property type="entry name" value="FERREDOXIN"/>
    <property type="match status" value="1"/>
</dbReference>
<dbReference type="InterPro" id="IPR017896">
    <property type="entry name" value="4Fe4S_Fe-S-bd"/>
</dbReference>
<comment type="caution">
    <text evidence="10">The sequence shown here is derived from an EMBL/GenBank/DDBJ whole genome shotgun (WGS) entry which is preliminary data.</text>
</comment>
<keyword evidence="3 8" id="KW-0479">Metal-binding</keyword>
<dbReference type="EMBL" id="BOPC01000113">
    <property type="protein sequence ID" value="GIJ30459.1"/>
    <property type="molecule type" value="Genomic_DNA"/>
</dbReference>
<proteinExistence type="predicted"/>
<keyword evidence="2 8" id="KW-0813">Transport</keyword>
<protein>
    <recommendedName>
        <fullName evidence="8">Ferredoxin</fullName>
    </recommendedName>
</protein>
<dbReference type="SUPFAM" id="SSF54862">
    <property type="entry name" value="4Fe-4S ferredoxins"/>
    <property type="match status" value="1"/>
</dbReference>
<keyword evidence="6 8" id="KW-0411">Iron-sulfur</keyword>
<evidence type="ECO:0000256" key="7">
    <source>
        <dbReference type="ARBA" id="ARBA00023291"/>
    </source>
</evidence>
<evidence type="ECO:0000313" key="11">
    <source>
        <dbReference type="Proteomes" id="UP000653076"/>
    </source>
</evidence>
<gene>
    <name evidence="10" type="ORF">Vqi01_56210</name>
</gene>
<evidence type="ECO:0000256" key="8">
    <source>
        <dbReference type="RuleBase" id="RU368020"/>
    </source>
</evidence>
<dbReference type="PANTHER" id="PTHR36923:SF3">
    <property type="entry name" value="FERREDOXIN"/>
    <property type="match status" value="1"/>
</dbReference>
<feature type="domain" description="4Fe-4S ferredoxin-type" evidence="9">
    <location>
        <begin position="6"/>
        <end position="34"/>
    </location>
</feature>
<dbReference type="PROSITE" id="PS51379">
    <property type="entry name" value="4FE4S_FER_2"/>
    <property type="match status" value="1"/>
</dbReference>
<evidence type="ECO:0000256" key="3">
    <source>
        <dbReference type="ARBA" id="ARBA00022723"/>
    </source>
</evidence>
<name>A0ABQ4JLJ8_9ACTN</name>
<keyword evidence="11" id="KW-1185">Reference proteome</keyword>
<reference evidence="10 11" key="1">
    <citation type="submission" date="2021-01" db="EMBL/GenBank/DDBJ databases">
        <title>Whole genome shotgun sequence of Verrucosispora qiuiae NBRC 106684.</title>
        <authorList>
            <person name="Komaki H."/>
            <person name="Tamura T."/>
        </authorList>
    </citation>
    <scope>NUCLEOTIDE SEQUENCE [LARGE SCALE GENOMIC DNA]</scope>
    <source>
        <strain evidence="10 11">NBRC 106684</strain>
    </source>
</reference>
<evidence type="ECO:0000313" key="10">
    <source>
        <dbReference type="EMBL" id="GIJ30459.1"/>
    </source>
</evidence>